<dbReference type="PANTHER" id="PTHR33529">
    <property type="entry name" value="SLR0882 PROTEIN-RELATED"/>
    <property type="match status" value="1"/>
</dbReference>
<feature type="transmembrane region" description="Helical" evidence="6">
    <location>
        <begin position="281"/>
        <end position="299"/>
    </location>
</feature>
<feature type="transmembrane region" description="Helical" evidence="6">
    <location>
        <begin position="306"/>
        <end position="326"/>
    </location>
</feature>
<accession>A0A5M6CQ68</accession>
<evidence type="ECO:0000256" key="6">
    <source>
        <dbReference type="SAM" id="Phobius"/>
    </source>
</evidence>
<dbReference type="GO" id="GO:0043190">
    <property type="term" value="C:ATP-binding cassette (ABC) transporter complex"/>
    <property type="evidence" value="ECO:0007669"/>
    <property type="project" value="TreeGrafter"/>
</dbReference>
<evidence type="ECO:0000256" key="1">
    <source>
        <dbReference type="ARBA" id="ARBA00004651"/>
    </source>
</evidence>
<feature type="transmembrane region" description="Helical" evidence="6">
    <location>
        <begin position="12"/>
        <end position="35"/>
    </location>
</feature>
<dbReference type="InterPro" id="IPR005495">
    <property type="entry name" value="LptG/LptF_permease"/>
</dbReference>
<keyword evidence="5 6" id="KW-0472">Membrane</keyword>
<reference evidence="7 8" key="1">
    <citation type="submission" date="2019-09" db="EMBL/GenBank/DDBJ databases">
        <title>Genome sequence and assembly of Taibaiella sp.</title>
        <authorList>
            <person name="Chhetri G."/>
        </authorList>
    </citation>
    <scope>NUCLEOTIDE SEQUENCE [LARGE SCALE GENOMIC DNA]</scope>
    <source>
        <strain evidence="7 8">KVB11</strain>
    </source>
</reference>
<evidence type="ECO:0000313" key="7">
    <source>
        <dbReference type="EMBL" id="KAA5537113.1"/>
    </source>
</evidence>
<feature type="transmembrane region" description="Helical" evidence="6">
    <location>
        <begin position="338"/>
        <end position="357"/>
    </location>
</feature>
<gene>
    <name evidence="7" type="ORF">F0919_05425</name>
</gene>
<dbReference type="PANTHER" id="PTHR33529:SF8">
    <property type="entry name" value="PERMEASE, YJGP_YJGQ FAMILY"/>
    <property type="match status" value="1"/>
</dbReference>
<keyword evidence="2" id="KW-1003">Cell membrane</keyword>
<dbReference type="AlphaFoldDB" id="A0A5M6CQ68"/>
<sequence length="362" mass="41598">MFHRFFKIIDLFILKKFLTTFFFAIMILAVIACVIDYSQKIDDLVSNKAPAGAVFFYFINFIPSITALLFPLFIFISTIFFTSKMAYKTEVIATLAAGVSFQRFLRPYVYGSIILGMLSLLANHWIVPIANKNIRDFSIKYIWSKKVSTSHNAHLRLSPHSYIYMEGYNFNDGYGRRFTFEQMNGTLLTQKIMAEKAYYDSLKKEWKLVNVVIRKNDGIKETLTLKDSLKQKYAFTPTDLNEDNRNKEAMTTPELIRYTAQEKQRGKESVNFYLIELHKRTAQPFAGFILTIIGACIASRKVRGGGGLHLAVGIVMSALYMMFLQFSQTFSTNAGLDPLIAVWIPNLIFALVAIYFYRKQIK</sequence>
<evidence type="ECO:0000256" key="4">
    <source>
        <dbReference type="ARBA" id="ARBA00022989"/>
    </source>
</evidence>
<evidence type="ECO:0000313" key="8">
    <source>
        <dbReference type="Proteomes" id="UP000323632"/>
    </source>
</evidence>
<keyword evidence="3 6" id="KW-0812">Transmembrane</keyword>
<feature type="transmembrane region" description="Helical" evidence="6">
    <location>
        <begin position="55"/>
        <end position="81"/>
    </location>
</feature>
<evidence type="ECO:0000256" key="2">
    <source>
        <dbReference type="ARBA" id="ARBA00022475"/>
    </source>
</evidence>
<evidence type="ECO:0000256" key="3">
    <source>
        <dbReference type="ARBA" id="ARBA00022692"/>
    </source>
</evidence>
<dbReference type="PROSITE" id="PS51257">
    <property type="entry name" value="PROKAR_LIPOPROTEIN"/>
    <property type="match status" value="1"/>
</dbReference>
<comment type="caution">
    <text evidence="7">The sequence shown here is derived from an EMBL/GenBank/DDBJ whole genome shotgun (WGS) entry which is preliminary data.</text>
</comment>
<dbReference type="Proteomes" id="UP000323632">
    <property type="component" value="Unassembled WGS sequence"/>
</dbReference>
<keyword evidence="8" id="KW-1185">Reference proteome</keyword>
<protein>
    <submittedName>
        <fullName evidence="7">YjgP/YjgQ family permease</fullName>
    </submittedName>
</protein>
<organism evidence="7 8">
    <name type="scientific">Taibaiella lutea</name>
    <dbReference type="NCBI Taxonomy" id="2608001"/>
    <lineage>
        <taxon>Bacteria</taxon>
        <taxon>Pseudomonadati</taxon>
        <taxon>Bacteroidota</taxon>
        <taxon>Chitinophagia</taxon>
        <taxon>Chitinophagales</taxon>
        <taxon>Chitinophagaceae</taxon>
        <taxon>Taibaiella</taxon>
    </lineage>
</organism>
<dbReference type="RefSeq" id="WP_150031689.1">
    <property type="nucleotide sequence ID" value="NZ_VWSH01000001.1"/>
</dbReference>
<name>A0A5M6CQ68_9BACT</name>
<dbReference type="Pfam" id="PF03739">
    <property type="entry name" value="LptF_LptG"/>
    <property type="match status" value="1"/>
</dbReference>
<comment type="subcellular location">
    <subcellularLocation>
        <location evidence="1">Cell membrane</location>
        <topology evidence="1">Multi-pass membrane protein</topology>
    </subcellularLocation>
</comment>
<dbReference type="EMBL" id="VWSH01000001">
    <property type="protein sequence ID" value="KAA5537113.1"/>
    <property type="molecule type" value="Genomic_DNA"/>
</dbReference>
<evidence type="ECO:0000256" key="5">
    <source>
        <dbReference type="ARBA" id="ARBA00023136"/>
    </source>
</evidence>
<feature type="transmembrane region" description="Helical" evidence="6">
    <location>
        <begin position="108"/>
        <end position="127"/>
    </location>
</feature>
<keyword evidence="4 6" id="KW-1133">Transmembrane helix</keyword>
<dbReference type="GO" id="GO:0015920">
    <property type="term" value="P:lipopolysaccharide transport"/>
    <property type="evidence" value="ECO:0007669"/>
    <property type="project" value="TreeGrafter"/>
</dbReference>
<proteinExistence type="predicted"/>